<evidence type="ECO:0000256" key="1">
    <source>
        <dbReference type="SAM" id="Phobius"/>
    </source>
</evidence>
<name>A0A1B1AGX9_9PROT</name>
<keyword evidence="1" id="KW-1133">Transmembrane helix</keyword>
<organism evidence="2 3">
    <name type="scientific">Candidatus Viadribacter manganicus</name>
    <dbReference type="NCBI Taxonomy" id="1759059"/>
    <lineage>
        <taxon>Bacteria</taxon>
        <taxon>Pseudomonadati</taxon>
        <taxon>Pseudomonadota</taxon>
        <taxon>Alphaproteobacteria</taxon>
        <taxon>Hyphomonadales</taxon>
        <taxon>Hyphomonadaceae</taxon>
        <taxon>Candidatus Viadribacter</taxon>
    </lineage>
</organism>
<evidence type="ECO:0000313" key="3">
    <source>
        <dbReference type="Proteomes" id="UP000092498"/>
    </source>
</evidence>
<protein>
    <recommendedName>
        <fullName evidence="4">DUF2007 domain-containing protein</fullName>
    </recommendedName>
</protein>
<gene>
    <name evidence="2" type="ORF">ATE48_07580</name>
</gene>
<dbReference type="Proteomes" id="UP000092498">
    <property type="component" value="Chromosome"/>
</dbReference>
<dbReference type="KEGG" id="cbot:ATE48_07580"/>
<dbReference type="STRING" id="1759059.ATE48_07580"/>
<keyword evidence="1" id="KW-0472">Membrane</keyword>
<feature type="transmembrane region" description="Helical" evidence="1">
    <location>
        <begin position="90"/>
        <end position="107"/>
    </location>
</feature>
<sequence length="123" mass="13670">MGVRLAAVSFERGEALVISATLDAAGIPNWVYWYNSLCNMPERLLIYDGFQIVVAEESFEEARAVLKEALENPCGDAEMLVVRGGFLDRVLGFFAGFVFAGGAPFALRRRSWRRTLEDGFISN</sequence>
<dbReference type="InParanoid" id="A0A1B1AGX9"/>
<dbReference type="EMBL" id="CP013244">
    <property type="protein sequence ID" value="ANP45791.1"/>
    <property type="molecule type" value="Genomic_DNA"/>
</dbReference>
<reference evidence="2 3" key="1">
    <citation type="submission" date="2015-11" db="EMBL/GenBank/DDBJ databases">
        <title>Whole-Genome Sequence of Candidatus Oderbacter manganicum from the National Park Lower Oder Valley, Germany.</title>
        <authorList>
            <person name="Braun B."/>
            <person name="Liere K."/>
            <person name="Szewzyk U."/>
        </authorList>
    </citation>
    <scope>NUCLEOTIDE SEQUENCE [LARGE SCALE GENOMIC DNA]</scope>
    <source>
        <strain evidence="2 3">OTSz_A_272</strain>
    </source>
</reference>
<keyword evidence="1" id="KW-0812">Transmembrane</keyword>
<proteinExistence type="predicted"/>
<evidence type="ECO:0000313" key="2">
    <source>
        <dbReference type="EMBL" id="ANP45791.1"/>
    </source>
</evidence>
<evidence type="ECO:0008006" key="4">
    <source>
        <dbReference type="Google" id="ProtNLM"/>
    </source>
</evidence>
<accession>A0A1B1AGX9</accession>
<dbReference type="RefSeq" id="WP_066769707.1">
    <property type="nucleotide sequence ID" value="NZ_CP013244.1"/>
</dbReference>
<keyword evidence="3" id="KW-1185">Reference proteome</keyword>
<dbReference type="AlphaFoldDB" id="A0A1B1AGX9"/>